<evidence type="ECO:0000256" key="8">
    <source>
        <dbReference type="PROSITE-ProRule" id="PRU00703"/>
    </source>
</evidence>
<dbReference type="InterPro" id="IPR036739">
    <property type="entry name" value="SLC41_membr_dom_sf"/>
</dbReference>
<keyword evidence="7 9" id="KW-0472">Membrane</keyword>
<dbReference type="SUPFAM" id="SSF161093">
    <property type="entry name" value="MgtE membrane domain-like"/>
    <property type="match status" value="1"/>
</dbReference>
<evidence type="ECO:0000256" key="1">
    <source>
        <dbReference type="ARBA" id="ARBA00004141"/>
    </source>
</evidence>
<dbReference type="InterPro" id="IPR006667">
    <property type="entry name" value="SLC41_membr_dom"/>
</dbReference>
<evidence type="ECO:0000256" key="2">
    <source>
        <dbReference type="ARBA" id="ARBA00009749"/>
    </source>
</evidence>
<evidence type="ECO:0000256" key="4">
    <source>
        <dbReference type="ARBA" id="ARBA00022692"/>
    </source>
</evidence>
<feature type="transmembrane region" description="Helical" evidence="9">
    <location>
        <begin position="398"/>
        <end position="418"/>
    </location>
</feature>
<keyword evidence="9" id="KW-0479">Metal-binding</keyword>
<evidence type="ECO:0000256" key="5">
    <source>
        <dbReference type="ARBA" id="ARBA00022842"/>
    </source>
</evidence>
<dbReference type="RefSeq" id="WP_091973879.1">
    <property type="nucleotide sequence ID" value="NZ_CAUWDX010000051.1"/>
</dbReference>
<evidence type="ECO:0000259" key="10">
    <source>
        <dbReference type="PROSITE" id="PS51371"/>
    </source>
</evidence>
<dbReference type="GO" id="GO:0046872">
    <property type="term" value="F:metal ion binding"/>
    <property type="evidence" value="ECO:0007669"/>
    <property type="project" value="UniProtKB-KW"/>
</dbReference>
<keyword evidence="3 9" id="KW-0813">Transport</keyword>
<evidence type="ECO:0000256" key="3">
    <source>
        <dbReference type="ARBA" id="ARBA00022448"/>
    </source>
</evidence>
<dbReference type="SMART" id="SM00116">
    <property type="entry name" value="CBS"/>
    <property type="match status" value="2"/>
</dbReference>
<organism evidence="11 12">
    <name type="scientific">Peptostreptococcus russellii</name>
    <dbReference type="NCBI Taxonomy" id="215200"/>
    <lineage>
        <taxon>Bacteria</taxon>
        <taxon>Bacillati</taxon>
        <taxon>Bacillota</taxon>
        <taxon>Clostridia</taxon>
        <taxon>Peptostreptococcales</taxon>
        <taxon>Peptostreptococcaceae</taxon>
        <taxon>Peptostreptococcus</taxon>
    </lineage>
</organism>
<keyword evidence="12" id="KW-1185">Reference proteome</keyword>
<dbReference type="Gene3D" id="1.10.357.20">
    <property type="entry name" value="SLC41 divalent cation transporters, integral membrane domain"/>
    <property type="match status" value="1"/>
</dbReference>
<evidence type="ECO:0000256" key="7">
    <source>
        <dbReference type="ARBA" id="ARBA00023136"/>
    </source>
</evidence>
<dbReference type="SMART" id="SM00924">
    <property type="entry name" value="MgtE_N"/>
    <property type="match status" value="1"/>
</dbReference>
<dbReference type="Proteomes" id="UP000199512">
    <property type="component" value="Unassembled WGS sequence"/>
</dbReference>
<keyword evidence="8" id="KW-0129">CBS domain</keyword>
<dbReference type="GO" id="GO:0015095">
    <property type="term" value="F:magnesium ion transmembrane transporter activity"/>
    <property type="evidence" value="ECO:0007669"/>
    <property type="project" value="UniProtKB-UniRule"/>
</dbReference>
<feature type="transmembrane region" description="Helical" evidence="9">
    <location>
        <begin position="373"/>
        <end position="391"/>
    </location>
</feature>
<dbReference type="PANTHER" id="PTHR43773:SF1">
    <property type="entry name" value="MAGNESIUM TRANSPORTER MGTE"/>
    <property type="match status" value="1"/>
</dbReference>
<evidence type="ECO:0000256" key="9">
    <source>
        <dbReference type="RuleBase" id="RU362011"/>
    </source>
</evidence>
<dbReference type="Gene3D" id="3.10.580.10">
    <property type="entry name" value="CBS-domain"/>
    <property type="match status" value="1"/>
</dbReference>
<dbReference type="Pfam" id="PF03448">
    <property type="entry name" value="MgtE_N"/>
    <property type="match status" value="1"/>
</dbReference>
<keyword evidence="9" id="KW-1003">Cell membrane</keyword>
<dbReference type="AlphaFoldDB" id="A0A1H8FAP5"/>
<dbReference type="Gene3D" id="1.25.60.10">
    <property type="entry name" value="MgtE N-terminal domain-like"/>
    <property type="match status" value="1"/>
</dbReference>
<dbReference type="EMBL" id="FODF01000002">
    <property type="protein sequence ID" value="SEN28635.1"/>
    <property type="molecule type" value="Genomic_DNA"/>
</dbReference>
<comment type="similarity">
    <text evidence="2 9">Belongs to the SLC41A transporter family.</text>
</comment>
<gene>
    <name evidence="11" type="ORF">SAMN05216454_10252</name>
</gene>
<keyword evidence="6 9" id="KW-1133">Transmembrane helix</keyword>
<dbReference type="STRING" id="215200.SAMN05216454_10252"/>
<comment type="function">
    <text evidence="9">Acts as a magnesium transporter.</text>
</comment>
<dbReference type="InterPro" id="IPR000644">
    <property type="entry name" value="CBS_dom"/>
</dbReference>
<evidence type="ECO:0000256" key="6">
    <source>
        <dbReference type="ARBA" id="ARBA00022989"/>
    </source>
</evidence>
<evidence type="ECO:0000313" key="12">
    <source>
        <dbReference type="Proteomes" id="UP000199512"/>
    </source>
</evidence>
<name>A0A1H8FAP5_9FIRM</name>
<dbReference type="PANTHER" id="PTHR43773">
    <property type="entry name" value="MAGNESIUM TRANSPORTER MGTE"/>
    <property type="match status" value="1"/>
</dbReference>
<dbReference type="GO" id="GO:0005886">
    <property type="term" value="C:plasma membrane"/>
    <property type="evidence" value="ECO:0007669"/>
    <property type="project" value="UniProtKB-SubCell"/>
</dbReference>
<dbReference type="InterPro" id="IPR038076">
    <property type="entry name" value="MgtE_N_sf"/>
</dbReference>
<feature type="transmembrane region" description="Helical" evidence="9">
    <location>
        <begin position="430"/>
        <end position="452"/>
    </location>
</feature>
<dbReference type="Pfam" id="PF00571">
    <property type="entry name" value="CBS"/>
    <property type="match status" value="2"/>
</dbReference>
<feature type="transmembrane region" description="Helical" evidence="9">
    <location>
        <begin position="296"/>
        <end position="316"/>
    </location>
</feature>
<protein>
    <recommendedName>
        <fullName evidence="9">Magnesium transporter MgtE</fullName>
    </recommendedName>
</protein>
<keyword evidence="5 9" id="KW-0460">Magnesium</keyword>
<proteinExistence type="inferred from homology"/>
<sequence>MDKKQDSSRELYDEVKEMMDANKLIELREMLEEYHNMDIYDILLELDETDRIKLFEILPLDTAAAILEECEAEFFISIISGMDKEHIRSVFDEMSLGDLSDILRDLDEEEREKILDAVSKEDEDELRELLAYLDDTSGSTMKKGYVTVNKNLNVMEAINTIRKEATEADSIYYIYVVDNSQKLVGVLSLRDLFVSKETDLVEDIMIENVKSVRDSEDREEAVKVVSKYNLVAVPVVDSEGILKGIITVDDILDVMEEEATEDMYKFAGSSEHERDVAENEKSTLFEQVRSCVRGRVAWLILTVVLSFISVLIFTKLKFLIGSSAMELLFFTPLVIAMGGNVGSQSSAVTIINLTNKDKDVDSATVYKEVISSFINGVVIAIIVSIILTIFVKNPTITIVVALSTLINMILGATLGTLLPMMLEKMDLDPSVISSLIVAVIMDIIGILVYFALISALL</sequence>
<dbReference type="CDD" id="cd04606">
    <property type="entry name" value="CBS_pair_Mg_transporter"/>
    <property type="match status" value="1"/>
</dbReference>
<reference evidence="11 12" key="1">
    <citation type="submission" date="2016-10" db="EMBL/GenBank/DDBJ databases">
        <authorList>
            <person name="de Groot N.N."/>
        </authorList>
    </citation>
    <scope>NUCLEOTIDE SEQUENCE [LARGE SCALE GENOMIC DNA]</scope>
    <source>
        <strain evidence="11 12">Calf135</strain>
    </source>
</reference>
<feature type="domain" description="CBS" evidence="10">
    <location>
        <begin position="205"/>
        <end position="261"/>
    </location>
</feature>
<feature type="transmembrane region" description="Helical" evidence="9">
    <location>
        <begin position="328"/>
        <end position="353"/>
    </location>
</feature>
<dbReference type="NCBIfam" id="TIGR00400">
    <property type="entry name" value="mgtE"/>
    <property type="match status" value="1"/>
</dbReference>
<comment type="subcellular location">
    <subcellularLocation>
        <location evidence="9">Cell membrane</location>
        <topology evidence="9">Multi-pass membrane protein</topology>
    </subcellularLocation>
    <subcellularLocation>
        <location evidence="1">Membrane</location>
        <topology evidence="1">Multi-pass membrane protein</topology>
    </subcellularLocation>
</comment>
<dbReference type="InterPro" id="IPR046342">
    <property type="entry name" value="CBS_dom_sf"/>
</dbReference>
<accession>A0A1H8FAP5</accession>
<dbReference type="InterPro" id="IPR006668">
    <property type="entry name" value="Mg_transptr_MgtE_intracell_dom"/>
</dbReference>
<comment type="subunit">
    <text evidence="9">Homodimer.</text>
</comment>
<dbReference type="OrthoDB" id="9790355at2"/>
<dbReference type="SUPFAM" id="SSF54631">
    <property type="entry name" value="CBS-domain pair"/>
    <property type="match status" value="1"/>
</dbReference>
<dbReference type="SUPFAM" id="SSF158791">
    <property type="entry name" value="MgtE N-terminal domain-like"/>
    <property type="match status" value="1"/>
</dbReference>
<dbReference type="Pfam" id="PF01769">
    <property type="entry name" value="MgtE"/>
    <property type="match status" value="1"/>
</dbReference>
<feature type="domain" description="CBS" evidence="10">
    <location>
        <begin position="141"/>
        <end position="204"/>
    </location>
</feature>
<dbReference type="InterPro" id="IPR006669">
    <property type="entry name" value="MgtE_transporter"/>
</dbReference>
<evidence type="ECO:0000313" key="11">
    <source>
        <dbReference type="EMBL" id="SEN28635.1"/>
    </source>
</evidence>
<keyword evidence="4 9" id="KW-0812">Transmembrane</keyword>
<dbReference type="PROSITE" id="PS51371">
    <property type="entry name" value="CBS"/>
    <property type="match status" value="2"/>
</dbReference>